<protein>
    <recommendedName>
        <fullName evidence="1">Aminotransferase-like plant mobile domain-containing protein</fullName>
    </recommendedName>
</protein>
<dbReference type="Proteomes" id="UP000289738">
    <property type="component" value="Chromosome B01"/>
</dbReference>
<evidence type="ECO:0000313" key="2">
    <source>
        <dbReference type="EMBL" id="RYR28858.1"/>
    </source>
</evidence>
<organism evidence="2 3">
    <name type="scientific">Arachis hypogaea</name>
    <name type="common">Peanut</name>
    <dbReference type="NCBI Taxonomy" id="3818"/>
    <lineage>
        <taxon>Eukaryota</taxon>
        <taxon>Viridiplantae</taxon>
        <taxon>Streptophyta</taxon>
        <taxon>Embryophyta</taxon>
        <taxon>Tracheophyta</taxon>
        <taxon>Spermatophyta</taxon>
        <taxon>Magnoliopsida</taxon>
        <taxon>eudicotyledons</taxon>
        <taxon>Gunneridae</taxon>
        <taxon>Pentapetalae</taxon>
        <taxon>rosids</taxon>
        <taxon>fabids</taxon>
        <taxon>Fabales</taxon>
        <taxon>Fabaceae</taxon>
        <taxon>Papilionoideae</taxon>
        <taxon>50 kb inversion clade</taxon>
        <taxon>dalbergioids sensu lato</taxon>
        <taxon>Dalbergieae</taxon>
        <taxon>Pterocarpus clade</taxon>
        <taxon>Arachis</taxon>
    </lineage>
</organism>
<dbReference type="InterPro" id="IPR019557">
    <property type="entry name" value="AminoTfrase-like_pln_mobile"/>
</dbReference>
<evidence type="ECO:0000313" key="3">
    <source>
        <dbReference type="Proteomes" id="UP000289738"/>
    </source>
</evidence>
<gene>
    <name evidence="2" type="ORF">Ahy_B01g053053</name>
</gene>
<dbReference type="Pfam" id="PF10536">
    <property type="entry name" value="PMD"/>
    <property type="match status" value="1"/>
</dbReference>
<keyword evidence="3" id="KW-1185">Reference proteome</keyword>
<name>A0A445AQZ8_ARAHY</name>
<dbReference type="AlphaFoldDB" id="A0A445AQZ8"/>
<sequence length="173" mass="18866">MPHSSSPPAITAVSSSATMAAAPHPHEGATFNLSYITHLLGASLYFWCSATNNFHFPYGMMSLTLMDISTLTGLLLNGEFVSWSIDYPEDDFNINFNSNSISSFIQNNMGSNGDSISDSEHICYMLLPKPPFNVPSSEAGDLDFDDISFDLENIINSSSSTKLFSFSCKSFSI</sequence>
<reference evidence="2 3" key="1">
    <citation type="submission" date="2019-01" db="EMBL/GenBank/DDBJ databases">
        <title>Sequencing of cultivated peanut Arachis hypogaea provides insights into genome evolution and oil improvement.</title>
        <authorList>
            <person name="Chen X."/>
        </authorList>
    </citation>
    <scope>NUCLEOTIDE SEQUENCE [LARGE SCALE GENOMIC DNA]</scope>
    <source>
        <strain evidence="3">cv. Fuhuasheng</strain>
        <tissue evidence="2">Leaves</tissue>
    </source>
</reference>
<proteinExistence type="predicted"/>
<accession>A0A445AQZ8</accession>
<dbReference type="EMBL" id="SDMP01000011">
    <property type="protein sequence ID" value="RYR28858.1"/>
    <property type="molecule type" value="Genomic_DNA"/>
</dbReference>
<evidence type="ECO:0000259" key="1">
    <source>
        <dbReference type="Pfam" id="PF10536"/>
    </source>
</evidence>
<comment type="caution">
    <text evidence="2">The sequence shown here is derived from an EMBL/GenBank/DDBJ whole genome shotgun (WGS) entry which is preliminary data.</text>
</comment>
<feature type="domain" description="Aminotransferase-like plant mobile" evidence="1">
    <location>
        <begin position="38"/>
        <end position="86"/>
    </location>
</feature>